<evidence type="ECO:0000256" key="1">
    <source>
        <dbReference type="SAM" id="MobiDB-lite"/>
    </source>
</evidence>
<evidence type="ECO:0000313" key="2">
    <source>
        <dbReference type="EMBL" id="GBN35532.1"/>
    </source>
</evidence>
<gene>
    <name evidence="2" type="ORF">AVEN_33024_2</name>
</gene>
<dbReference type="AlphaFoldDB" id="A0A4Y2N9F3"/>
<feature type="region of interest" description="Disordered" evidence="1">
    <location>
        <begin position="119"/>
        <end position="174"/>
    </location>
</feature>
<evidence type="ECO:0008006" key="4">
    <source>
        <dbReference type="Google" id="ProtNLM"/>
    </source>
</evidence>
<evidence type="ECO:0000313" key="3">
    <source>
        <dbReference type="Proteomes" id="UP000499080"/>
    </source>
</evidence>
<comment type="caution">
    <text evidence="2">The sequence shown here is derived from an EMBL/GenBank/DDBJ whole genome shotgun (WGS) entry which is preliminary data.</text>
</comment>
<accession>A0A4Y2N9F3</accession>
<reference evidence="2 3" key="1">
    <citation type="journal article" date="2019" name="Sci. Rep.">
        <title>Orb-weaving spider Araneus ventricosus genome elucidates the spidroin gene catalogue.</title>
        <authorList>
            <person name="Kono N."/>
            <person name="Nakamura H."/>
            <person name="Ohtoshi R."/>
            <person name="Moran D.A.P."/>
            <person name="Shinohara A."/>
            <person name="Yoshida Y."/>
            <person name="Fujiwara M."/>
            <person name="Mori M."/>
            <person name="Tomita M."/>
            <person name="Arakawa K."/>
        </authorList>
    </citation>
    <scope>NUCLEOTIDE SEQUENCE [LARGE SCALE GENOMIC DNA]</scope>
</reference>
<dbReference type="EMBL" id="BGPR01008708">
    <property type="protein sequence ID" value="GBN35532.1"/>
    <property type="molecule type" value="Genomic_DNA"/>
</dbReference>
<dbReference type="Proteomes" id="UP000499080">
    <property type="component" value="Unassembled WGS sequence"/>
</dbReference>
<protein>
    <recommendedName>
        <fullName evidence="4">Pre-C2HC domain-containing protein</fullName>
    </recommendedName>
</protein>
<dbReference type="OrthoDB" id="6431880at2759"/>
<keyword evidence="3" id="KW-1185">Reference proteome</keyword>
<feature type="compositionally biased region" description="Polar residues" evidence="1">
    <location>
        <begin position="140"/>
        <end position="159"/>
    </location>
</feature>
<proteinExistence type="predicted"/>
<sequence>MNLCCEGYLNNVNLTPEDACLLAKMMYISNKALKKSFIWKLTDMQNKMQIAFTSQTPPHHAQPQAKKQKRLSHNSYLAQKRNKPSDSPLKLTNSFGALAVEDNDMVNETMDIPVLNETANHCNDSEFPPLPSPPQETMEAENQNSSLNSEPNPNASKPTNQNQNRNNENEKKAYVPPITIDQAINTKELVIELNHLTDTPITGRCMEGKLKIFPTTAADHRAIRRFIDQKKLKAYTYELPEEIQLKIVIIGLPKDYLSQDIDAEFKKYGFNPIHIAPFKHRNYNSNPLFLVVLPKNEASKKIYDI</sequence>
<name>A0A4Y2N9F3_ARAVE</name>
<organism evidence="2 3">
    <name type="scientific">Araneus ventricosus</name>
    <name type="common">Orbweaver spider</name>
    <name type="synonym">Epeira ventricosa</name>
    <dbReference type="NCBI Taxonomy" id="182803"/>
    <lineage>
        <taxon>Eukaryota</taxon>
        <taxon>Metazoa</taxon>
        <taxon>Ecdysozoa</taxon>
        <taxon>Arthropoda</taxon>
        <taxon>Chelicerata</taxon>
        <taxon>Arachnida</taxon>
        <taxon>Araneae</taxon>
        <taxon>Araneomorphae</taxon>
        <taxon>Entelegynae</taxon>
        <taxon>Araneoidea</taxon>
        <taxon>Araneidae</taxon>
        <taxon>Araneus</taxon>
    </lineage>
</organism>